<dbReference type="Proteomes" id="UP000024635">
    <property type="component" value="Unassembled WGS sequence"/>
</dbReference>
<feature type="region of interest" description="Disordered" evidence="1">
    <location>
        <begin position="144"/>
        <end position="203"/>
    </location>
</feature>
<dbReference type="OrthoDB" id="5875046at2759"/>
<comment type="caution">
    <text evidence="2">The sequence shown here is derived from an EMBL/GenBank/DDBJ whole genome shotgun (WGS) entry which is preliminary data.</text>
</comment>
<dbReference type="AlphaFoldDB" id="A0A016W127"/>
<evidence type="ECO:0000313" key="2">
    <source>
        <dbReference type="EMBL" id="EYC32713.1"/>
    </source>
</evidence>
<dbReference type="EMBL" id="JARK01001338">
    <property type="protein sequence ID" value="EYC32713.1"/>
    <property type="molecule type" value="Genomic_DNA"/>
</dbReference>
<feature type="compositionally biased region" description="Basic and acidic residues" evidence="1">
    <location>
        <begin position="145"/>
        <end position="154"/>
    </location>
</feature>
<feature type="compositionally biased region" description="Basic residues" evidence="1">
    <location>
        <begin position="192"/>
        <end position="201"/>
    </location>
</feature>
<accession>A0A016W127</accession>
<protein>
    <submittedName>
        <fullName evidence="2">Uncharacterized protein</fullName>
    </submittedName>
</protein>
<gene>
    <name evidence="2" type="primary">Acey_s0002.g1058</name>
    <name evidence="2" type="ORF">Y032_0002g1058</name>
</gene>
<organism evidence="2 3">
    <name type="scientific">Ancylostoma ceylanicum</name>
    <dbReference type="NCBI Taxonomy" id="53326"/>
    <lineage>
        <taxon>Eukaryota</taxon>
        <taxon>Metazoa</taxon>
        <taxon>Ecdysozoa</taxon>
        <taxon>Nematoda</taxon>
        <taxon>Chromadorea</taxon>
        <taxon>Rhabditida</taxon>
        <taxon>Rhabditina</taxon>
        <taxon>Rhabditomorpha</taxon>
        <taxon>Strongyloidea</taxon>
        <taxon>Ancylostomatidae</taxon>
        <taxon>Ancylostomatinae</taxon>
        <taxon>Ancylostoma</taxon>
    </lineage>
</organism>
<reference evidence="3" key="1">
    <citation type="journal article" date="2015" name="Nat. Genet.">
        <title>The genome and transcriptome of the zoonotic hookworm Ancylostoma ceylanicum identify infection-specific gene families.</title>
        <authorList>
            <person name="Schwarz E.M."/>
            <person name="Hu Y."/>
            <person name="Antoshechkin I."/>
            <person name="Miller M.M."/>
            <person name="Sternberg P.W."/>
            <person name="Aroian R.V."/>
        </authorList>
    </citation>
    <scope>NUCLEOTIDE SEQUENCE</scope>
    <source>
        <strain evidence="3">HY135</strain>
    </source>
</reference>
<evidence type="ECO:0000313" key="3">
    <source>
        <dbReference type="Proteomes" id="UP000024635"/>
    </source>
</evidence>
<keyword evidence="3" id="KW-1185">Reference proteome</keyword>
<feature type="compositionally biased region" description="Basic and acidic residues" evidence="1">
    <location>
        <begin position="163"/>
        <end position="191"/>
    </location>
</feature>
<sequence length="308" mass="35780">MTEKFFSDDISPPGRIPEAVSKYILEYYMRHSEILVNNTNMRTVEANTRRTTLIRRLIEDLKYLYGYEASPRKIKNHFDHLRSKILHKGYAVNYEASKGERRLSKTSGLRPSLAGTPVRKEPFMSPAEEKIWNYYERTPMARSSRGSEVRDCGPSRKLARVSEAGDHSNRYNEPVQRQREDDHFDHVEVHQRRNSSGKRRHSDTALDEIMLDSEKCSDNCSEDASSLSKQYSLTCQAEAEMLKEMRAFYQEQRKFYREMTHMIKEMCSLVKMAKEQILEKSPSNICCSAAKTITVRDNVTEIKAVSLL</sequence>
<proteinExistence type="predicted"/>
<evidence type="ECO:0000256" key="1">
    <source>
        <dbReference type="SAM" id="MobiDB-lite"/>
    </source>
</evidence>
<name>A0A016W127_9BILA</name>